<keyword evidence="1" id="KW-0999">Mitochondrion inner membrane</keyword>
<dbReference type="GO" id="GO:0061617">
    <property type="term" value="C:MICOS complex"/>
    <property type="evidence" value="ECO:0007669"/>
    <property type="project" value="UniProtKB-UniRule"/>
</dbReference>
<protein>
    <recommendedName>
        <fullName evidence="1">MICOS complex subunit</fullName>
    </recommendedName>
</protein>
<dbReference type="AlphaFoldDB" id="A0A1Y1XIH0"/>
<name>A0A1Y1XIH0_9FUNG</name>
<keyword evidence="1" id="KW-0496">Mitochondrion</keyword>
<organism evidence="2 3">
    <name type="scientific">Basidiobolus meristosporus CBS 931.73</name>
    <dbReference type="NCBI Taxonomy" id="1314790"/>
    <lineage>
        <taxon>Eukaryota</taxon>
        <taxon>Fungi</taxon>
        <taxon>Fungi incertae sedis</taxon>
        <taxon>Zoopagomycota</taxon>
        <taxon>Entomophthoromycotina</taxon>
        <taxon>Basidiobolomycetes</taxon>
        <taxon>Basidiobolales</taxon>
        <taxon>Basidiobolaceae</taxon>
        <taxon>Basidiobolus</taxon>
    </lineage>
</organism>
<comment type="subcellular location">
    <subcellularLocation>
        <location evidence="1">Mitochondrion inner membrane</location>
    </subcellularLocation>
</comment>
<keyword evidence="3" id="KW-1185">Reference proteome</keyword>
<dbReference type="STRING" id="1314790.A0A1Y1XIH0"/>
<dbReference type="InParanoid" id="A0A1Y1XIH0"/>
<comment type="function">
    <text evidence="1">Component of the MICOS complex, a large protein complex of the mitochondrial inner membrane that plays crucial roles in the maintenance of crista junctions, inner membrane architecture, and formation of contact sites to the outer membrane.</text>
</comment>
<accession>A0A1Y1XIH0</accession>
<dbReference type="FunCoup" id="A0A1Y1XIH0">
    <property type="interactions" value="44"/>
</dbReference>
<keyword evidence="1" id="KW-0472">Membrane</keyword>
<dbReference type="PANTHER" id="PTHR28268">
    <property type="entry name" value="MICOS SUBUNIT MIC26"/>
    <property type="match status" value="1"/>
</dbReference>
<evidence type="ECO:0000313" key="2">
    <source>
        <dbReference type="EMBL" id="ORX85166.1"/>
    </source>
</evidence>
<dbReference type="PANTHER" id="PTHR28268:SF1">
    <property type="entry name" value="MICOS SUBUNIT MIC26"/>
    <property type="match status" value="1"/>
</dbReference>
<dbReference type="GO" id="GO:0044284">
    <property type="term" value="C:mitochondrial crista junction"/>
    <property type="evidence" value="ECO:0007669"/>
    <property type="project" value="TreeGrafter"/>
</dbReference>
<proteinExistence type="predicted"/>
<reference evidence="2 3" key="1">
    <citation type="submission" date="2016-07" db="EMBL/GenBank/DDBJ databases">
        <title>Pervasive Adenine N6-methylation of Active Genes in Fungi.</title>
        <authorList>
            <consortium name="DOE Joint Genome Institute"/>
            <person name="Mondo S.J."/>
            <person name="Dannebaum R.O."/>
            <person name="Kuo R.C."/>
            <person name="Labutti K."/>
            <person name="Haridas S."/>
            <person name="Kuo A."/>
            <person name="Salamov A."/>
            <person name="Ahrendt S.R."/>
            <person name="Lipzen A."/>
            <person name="Sullivan W."/>
            <person name="Andreopoulos W.B."/>
            <person name="Clum A."/>
            <person name="Lindquist E."/>
            <person name="Daum C."/>
            <person name="Ramamoorthy G.K."/>
            <person name="Gryganskyi A."/>
            <person name="Culley D."/>
            <person name="Magnuson J.K."/>
            <person name="James T.Y."/>
            <person name="O'Malley M.A."/>
            <person name="Stajich J.E."/>
            <person name="Spatafora J.W."/>
            <person name="Visel A."/>
            <person name="Grigoriev I.V."/>
        </authorList>
    </citation>
    <scope>NUCLEOTIDE SEQUENCE [LARGE SCALE GENOMIC DNA]</scope>
    <source>
        <strain evidence="2 3">CBS 931.73</strain>
    </source>
</reference>
<dbReference type="InterPro" id="IPR033181">
    <property type="entry name" value="Mic26_fungi"/>
</dbReference>
<dbReference type="InterPro" id="IPR019166">
    <property type="entry name" value="MIC26/MIC27"/>
</dbReference>
<evidence type="ECO:0000313" key="3">
    <source>
        <dbReference type="Proteomes" id="UP000193498"/>
    </source>
</evidence>
<comment type="caution">
    <text evidence="2">The sequence shown here is derived from an EMBL/GenBank/DDBJ whole genome shotgun (WGS) entry which is preliminary data.</text>
</comment>
<gene>
    <name evidence="2" type="ORF">K493DRAFT_307330</name>
</gene>
<dbReference type="OrthoDB" id="2399148at2759"/>
<evidence type="ECO:0000256" key="1">
    <source>
        <dbReference type="RuleBase" id="RU363021"/>
    </source>
</evidence>
<sequence>MVEQLRPEETKLSIYDEPVVPVVVIEESTRLETLGRHLRGVLKDNLNYVQNQVQGLVNEWIRVEQRVETTVKQIVPRTEKVFPGAFYILVSGMAGSIFARKRNVLFKIAAPITFATASSFYFLPKTSRSVTFHLLRKFDENKVAKAEVAQVKNRLTDVASDISHKVSEVSEGIGAAADKQKAKVEVLVEEVQDAKSKVTDTVSEVIHETKKQVEKVVENSKESIGDLVTSQQQSTETEVLPAVNSVQENSSVIVDQGEKSA</sequence>
<dbReference type="GO" id="GO:0042407">
    <property type="term" value="P:cristae formation"/>
    <property type="evidence" value="ECO:0007669"/>
    <property type="project" value="InterPro"/>
</dbReference>
<dbReference type="EMBL" id="MCFE01000595">
    <property type="protein sequence ID" value="ORX85166.1"/>
    <property type="molecule type" value="Genomic_DNA"/>
</dbReference>
<dbReference type="Proteomes" id="UP000193498">
    <property type="component" value="Unassembled WGS sequence"/>
</dbReference>
<comment type="subunit">
    <text evidence="1">Component of the mitochondrial contact site and cristae organizing system (MICOS) complex.</text>
</comment>
<dbReference type="Pfam" id="PF09769">
    <property type="entry name" value="ApoO"/>
    <property type="match status" value="1"/>
</dbReference>